<keyword evidence="7" id="KW-1185">Reference proteome</keyword>
<dbReference type="SUPFAM" id="SSF53850">
    <property type="entry name" value="Periplasmic binding protein-like II"/>
    <property type="match status" value="1"/>
</dbReference>
<evidence type="ECO:0000259" key="5">
    <source>
        <dbReference type="PROSITE" id="PS50931"/>
    </source>
</evidence>
<reference evidence="6 7" key="1">
    <citation type="submission" date="2023-11" db="EMBL/GenBank/DDBJ databases">
        <title>Draft genome of Azohydromonas lata strain H1 (DSM1123), a polyhydroxyalkanoate producer.</title>
        <authorList>
            <person name="Traversa D."/>
            <person name="D'Addabbo P."/>
            <person name="Pazzani C."/>
            <person name="Manzari C."/>
            <person name="Chiara M."/>
            <person name="Scrascia M."/>
        </authorList>
    </citation>
    <scope>NUCLEOTIDE SEQUENCE [LARGE SCALE GENOMIC DNA]</scope>
    <source>
        <strain evidence="6 7">H1</strain>
    </source>
</reference>
<dbReference type="PANTHER" id="PTHR30537">
    <property type="entry name" value="HTH-TYPE TRANSCRIPTIONAL REGULATOR"/>
    <property type="match status" value="1"/>
</dbReference>
<dbReference type="PRINTS" id="PR00039">
    <property type="entry name" value="HTHLYSR"/>
</dbReference>
<dbReference type="InterPro" id="IPR000847">
    <property type="entry name" value="LysR_HTH_N"/>
</dbReference>
<dbReference type="SUPFAM" id="SSF46785">
    <property type="entry name" value="Winged helix' DNA-binding domain"/>
    <property type="match status" value="1"/>
</dbReference>
<dbReference type="InterPro" id="IPR058163">
    <property type="entry name" value="LysR-type_TF_proteobact-type"/>
</dbReference>
<proteinExistence type="inferred from homology"/>
<sequence length="309" mass="34218">METLANLESFVRSAEAQSFSGAARRLGLTPAGVSRNVAKLESNLGVRLFQRSTRKLSLTEAGERFLEGISGGLESIQTAITEVGRASDEPSGTLRVTMPPGFGSDYVLPLLPGFLKQYPKVLSDWHLENRRVDLISEGFDVAIGGGFELSPGVVARELARIHVVAVASPAYLKGKAEPRDPSELEYWDWIGMRSIQLGRIRSRYLRNKPGRQVKFETTPRIAFNDPEAVARAVAMGLGVTLMAMPHAAPLLKTGAIKRVLPNWYWDDGPISMYYSGQKKHLPAKTRVFIDYVTSQFKEKRIAEFLLADR</sequence>
<dbReference type="Pfam" id="PF00126">
    <property type="entry name" value="HTH_1"/>
    <property type="match status" value="1"/>
</dbReference>
<dbReference type="CDD" id="cd08422">
    <property type="entry name" value="PBP2_CrgA_like"/>
    <property type="match status" value="1"/>
</dbReference>
<accession>A0ABU5I9H1</accession>
<dbReference type="PANTHER" id="PTHR30537:SF72">
    <property type="entry name" value="LYSR FAMILY TRANSCRIPTIONAL REGULATOR"/>
    <property type="match status" value="1"/>
</dbReference>
<evidence type="ECO:0000256" key="1">
    <source>
        <dbReference type="ARBA" id="ARBA00009437"/>
    </source>
</evidence>
<evidence type="ECO:0000313" key="6">
    <source>
        <dbReference type="EMBL" id="MDZ5455747.1"/>
    </source>
</evidence>
<comment type="caution">
    <text evidence="6">The sequence shown here is derived from an EMBL/GenBank/DDBJ whole genome shotgun (WGS) entry which is preliminary data.</text>
</comment>
<keyword evidence="3" id="KW-0238">DNA-binding</keyword>
<dbReference type="Gene3D" id="1.10.10.10">
    <property type="entry name" value="Winged helix-like DNA-binding domain superfamily/Winged helix DNA-binding domain"/>
    <property type="match status" value="1"/>
</dbReference>
<keyword evidence="2" id="KW-0805">Transcription regulation</keyword>
<comment type="similarity">
    <text evidence="1">Belongs to the LysR transcriptional regulatory family.</text>
</comment>
<dbReference type="Proteomes" id="UP001293718">
    <property type="component" value="Unassembled WGS sequence"/>
</dbReference>
<dbReference type="Gene3D" id="3.40.190.290">
    <property type="match status" value="1"/>
</dbReference>
<dbReference type="InterPro" id="IPR036390">
    <property type="entry name" value="WH_DNA-bd_sf"/>
</dbReference>
<dbReference type="RefSeq" id="WP_322464432.1">
    <property type="nucleotide sequence ID" value="NZ_JAXOJX010000003.1"/>
</dbReference>
<dbReference type="InterPro" id="IPR005119">
    <property type="entry name" value="LysR_subst-bd"/>
</dbReference>
<evidence type="ECO:0000313" key="7">
    <source>
        <dbReference type="Proteomes" id="UP001293718"/>
    </source>
</evidence>
<dbReference type="EMBL" id="JAXOJX010000003">
    <property type="protein sequence ID" value="MDZ5455747.1"/>
    <property type="molecule type" value="Genomic_DNA"/>
</dbReference>
<dbReference type="Pfam" id="PF03466">
    <property type="entry name" value="LysR_substrate"/>
    <property type="match status" value="1"/>
</dbReference>
<dbReference type="PROSITE" id="PS50931">
    <property type="entry name" value="HTH_LYSR"/>
    <property type="match status" value="1"/>
</dbReference>
<protein>
    <submittedName>
        <fullName evidence="6">LysR substrate-binding domain-containing protein</fullName>
    </submittedName>
</protein>
<evidence type="ECO:0000256" key="2">
    <source>
        <dbReference type="ARBA" id="ARBA00023015"/>
    </source>
</evidence>
<evidence type="ECO:0000256" key="3">
    <source>
        <dbReference type="ARBA" id="ARBA00023125"/>
    </source>
</evidence>
<feature type="domain" description="HTH lysR-type" evidence="5">
    <location>
        <begin position="1"/>
        <end position="59"/>
    </location>
</feature>
<name>A0ABU5I9H1_9BURK</name>
<keyword evidence="4" id="KW-0804">Transcription</keyword>
<organism evidence="6 7">
    <name type="scientific">Azohydromonas lata</name>
    <dbReference type="NCBI Taxonomy" id="45677"/>
    <lineage>
        <taxon>Bacteria</taxon>
        <taxon>Pseudomonadati</taxon>
        <taxon>Pseudomonadota</taxon>
        <taxon>Betaproteobacteria</taxon>
        <taxon>Burkholderiales</taxon>
        <taxon>Sphaerotilaceae</taxon>
        <taxon>Azohydromonas</taxon>
    </lineage>
</organism>
<evidence type="ECO:0000256" key="4">
    <source>
        <dbReference type="ARBA" id="ARBA00023163"/>
    </source>
</evidence>
<dbReference type="InterPro" id="IPR036388">
    <property type="entry name" value="WH-like_DNA-bd_sf"/>
</dbReference>
<gene>
    <name evidence="6" type="ORF">SM757_04085</name>
</gene>